<name>A0A0N0U459_9HYME</name>
<evidence type="ECO:0000256" key="1">
    <source>
        <dbReference type="SAM" id="MobiDB-lite"/>
    </source>
</evidence>
<evidence type="ECO:0000313" key="3">
    <source>
        <dbReference type="Proteomes" id="UP000053105"/>
    </source>
</evidence>
<dbReference type="Proteomes" id="UP000053105">
    <property type="component" value="Unassembled WGS sequence"/>
</dbReference>
<proteinExistence type="predicted"/>
<feature type="compositionally biased region" description="Basic residues" evidence="1">
    <location>
        <begin position="139"/>
        <end position="148"/>
    </location>
</feature>
<keyword evidence="3" id="KW-1185">Reference proteome</keyword>
<evidence type="ECO:0000313" key="2">
    <source>
        <dbReference type="EMBL" id="KOX71182.1"/>
    </source>
</evidence>
<organism evidence="2 3">
    <name type="scientific">Melipona quadrifasciata</name>
    <dbReference type="NCBI Taxonomy" id="166423"/>
    <lineage>
        <taxon>Eukaryota</taxon>
        <taxon>Metazoa</taxon>
        <taxon>Ecdysozoa</taxon>
        <taxon>Arthropoda</taxon>
        <taxon>Hexapoda</taxon>
        <taxon>Insecta</taxon>
        <taxon>Pterygota</taxon>
        <taxon>Neoptera</taxon>
        <taxon>Endopterygota</taxon>
        <taxon>Hymenoptera</taxon>
        <taxon>Apocrita</taxon>
        <taxon>Aculeata</taxon>
        <taxon>Apoidea</taxon>
        <taxon>Anthophila</taxon>
        <taxon>Apidae</taxon>
        <taxon>Melipona</taxon>
    </lineage>
</organism>
<dbReference type="AlphaFoldDB" id="A0A0N0U459"/>
<sequence length="190" mass="22497">MLQLDYDNTLYPRDTLLTQPIMICFGRDASNCKRIERCQEEVIDILKVKTWLPSVPCKIPDNIVSSQFTTQKAFIPSYEKQKRPCIEQLLTNEYQRIWWQEKASWDKRMQSKAPSKKLLHRMIIRRKPQVAPPLDKPQKIKKPKKKKAEKVEKSEESNKGEESNKEEEKAPTQEEKIDKREEDNIEKSPK</sequence>
<accession>A0A0N0U459</accession>
<feature type="region of interest" description="Disordered" evidence="1">
    <location>
        <begin position="125"/>
        <end position="190"/>
    </location>
</feature>
<dbReference type="EMBL" id="KQ435845">
    <property type="protein sequence ID" value="KOX71182.1"/>
    <property type="molecule type" value="Genomic_DNA"/>
</dbReference>
<dbReference type="STRING" id="166423.A0A0N0U459"/>
<protein>
    <submittedName>
        <fullName evidence="2">Uncharacterized protein</fullName>
    </submittedName>
</protein>
<reference evidence="2 3" key="1">
    <citation type="submission" date="2015-07" db="EMBL/GenBank/DDBJ databases">
        <title>The genome of Melipona quadrifasciata.</title>
        <authorList>
            <person name="Pan H."/>
            <person name="Kapheim K."/>
        </authorList>
    </citation>
    <scope>NUCLEOTIDE SEQUENCE [LARGE SCALE GENOMIC DNA]</scope>
    <source>
        <strain evidence="2">0111107301</strain>
        <tissue evidence="2">Whole body</tissue>
    </source>
</reference>
<gene>
    <name evidence="2" type="ORF">WN51_04205</name>
</gene>
<dbReference type="OrthoDB" id="7762929at2759"/>
<feature type="compositionally biased region" description="Basic and acidic residues" evidence="1">
    <location>
        <begin position="149"/>
        <end position="190"/>
    </location>
</feature>